<reference evidence="10" key="1">
    <citation type="journal article" date="2023" name="Arch. Microbiol.">
        <title>Desulfoferula mesophilus gen. nov. sp. nov., a mesophilic sulfate-reducing bacterium isolated from a brackish lake sediment.</title>
        <authorList>
            <person name="Watanabe T."/>
            <person name="Yabe T."/>
            <person name="Tsuji J.M."/>
            <person name="Fukui M."/>
        </authorList>
    </citation>
    <scope>NUCLEOTIDE SEQUENCE [LARGE SCALE GENOMIC DNA]</scope>
    <source>
        <strain evidence="10">12FAK</strain>
    </source>
</reference>
<feature type="transmembrane region" description="Helical" evidence="8">
    <location>
        <begin position="118"/>
        <end position="141"/>
    </location>
</feature>
<feature type="transmembrane region" description="Helical" evidence="8">
    <location>
        <begin position="283"/>
        <end position="301"/>
    </location>
</feature>
<feature type="transmembrane region" description="Helical" evidence="8">
    <location>
        <begin position="212"/>
        <end position="233"/>
    </location>
</feature>
<evidence type="ECO:0000256" key="6">
    <source>
        <dbReference type="ARBA" id="ARBA00023136"/>
    </source>
</evidence>
<dbReference type="AlphaFoldDB" id="A0AAU9EV94"/>
<evidence type="ECO:0000256" key="8">
    <source>
        <dbReference type="SAM" id="Phobius"/>
    </source>
</evidence>
<evidence type="ECO:0000256" key="5">
    <source>
        <dbReference type="ARBA" id="ARBA00022989"/>
    </source>
</evidence>
<dbReference type="EMBL" id="AP028679">
    <property type="protein sequence ID" value="BEQ13678.1"/>
    <property type="molecule type" value="Genomic_DNA"/>
</dbReference>
<keyword evidence="10" id="KW-1185">Reference proteome</keyword>
<keyword evidence="4 8" id="KW-0812">Transmembrane</keyword>
<comment type="subcellular location">
    <subcellularLocation>
        <location evidence="1">Cell membrane</location>
        <topology evidence="1">Multi-pass membrane protein</topology>
    </subcellularLocation>
</comment>
<evidence type="ECO:0000256" key="3">
    <source>
        <dbReference type="ARBA" id="ARBA00022679"/>
    </source>
</evidence>
<protein>
    <recommendedName>
        <fullName evidence="11">DUF2029 domain-containing protein</fullName>
    </recommendedName>
</protein>
<dbReference type="KEGG" id="dmp:FAK_07440"/>
<evidence type="ECO:0000256" key="4">
    <source>
        <dbReference type="ARBA" id="ARBA00022692"/>
    </source>
</evidence>
<feature type="transmembrane region" description="Helical" evidence="8">
    <location>
        <begin position="47"/>
        <end position="67"/>
    </location>
</feature>
<dbReference type="GO" id="GO:0005886">
    <property type="term" value="C:plasma membrane"/>
    <property type="evidence" value="ECO:0007669"/>
    <property type="project" value="UniProtKB-SubCell"/>
</dbReference>
<proteinExistence type="inferred from homology"/>
<keyword evidence="5 8" id="KW-1133">Transmembrane helix</keyword>
<evidence type="ECO:0000256" key="2">
    <source>
        <dbReference type="ARBA" id="ARBA00022475"/>
    </source>
</evidence>
<accession>A0AAU9EV94</accession>
<dbReference type="Pfam" id="PF09594">
    <property type="entry name" value="GT87"/>
    <property type="match status" value="1"/>
</dbReference>
<dbReference type="InterPro" id="IPR018584">
    <property type="entry name" value="GT87"/>
</dbReference>
<gene>
    <name evidence="9" type="ORF">FAK_07440</name>
</gene>
<keyword evidence="6 8" id="KW-0472">Membrane</keyword>
<sequence>MQGNAADAYDPKLLYLKEKEVINSSEIGYFTFTYPPMFLLILAPLAYFPYLASLGLWLGATLAFYALMIRKISGYRQAIIPALAFPAVFLTIGHGQNAFLTTGLLAGALYYLDRKPDVAGIMLGLLTFKPHLGIIIPIVLIATGHWRVFVVATVTTLALAAASLAFFGLETWQAFFASNALAFEVLDKGLLPYHKMQSLFANIRLMGASVSIAYTLQIIYAFLVICIVTWIWVKPADRLLKNAALATSILMITPFLLDYDLTILSVAIACLAVYGSEHGFRGIPINLLVIAWLSSILFRLLNASIPFPWAQLMLCVLLAKIYLLARESRQNNSEYDLS</sequence>
<feature type="transmembrane region" description="Helical" evidence="8">
    <location>
        <begin position="307"/>
        <end position="325"/>
    </location>
</feature>
<evidence type="ECO:0000256" key="1">
    <source>
        <dbReference type="ARBA" id="ARBA00004651"/>
    </source>
</evidence>
<evidence type="ECO:0000313" key="10">
    <source>
        <dbReference type="Proteomes" id="UP001366166"/>
    </source>
</evidence>
<feature type="transmembrane region" description="Helical" evidence="8">
    <location>
        <begin position="79"/>
        <end position="112"/>
    </location>
</feature>
<evidence type="ECO:0000313" key="9">
    <source>
        <dbReference type="EMBL" id="BEQ13678.1"/>
    </source>
</evidence>
<dbReference type="GO" id="GO:0016758">
    <property type="term" value="F:hexosyltransferase activity"/>
    <property type="evidence" value="ECO:0007669"/>
    <property type="project" value="InterPro"/>
</dbReference>
<evidence type="ECO:0000256" key="7">
    <source>
        <dbReference type="ARBA" id="ARBA00024033"/>
    </source>
</evidence>
<evidence type="ECO:0008006" key="11">
    <source>
        <dbReference type="Google" id="ProtNLM"/>
    </source>
</evidence>
<organism evidence="9 10">
    <name type="scientific">Desulfoferula mesophila</name>
    <dbReference type="NCBI Taxonomy" id="3058419"/>
    <lineage>
        <taxon>Bacteria</taxon>
        <taxon>Pseudomonadati</taxon>
        <taxon>Thermodesulfobacteriota</taxon>
        <taxon>Desulfarculia</taxon>
        <taxon>Desulfarculales</taxon>
        <taxon>Desulfarculaceae</taxon>
        <taxon>Desulfoferula</taxon>
    </lineage>
</organism>
<feature type="transmembrane region" description="Helical" evidence="8">
    <location>
        <begin position="148"/>
        <end position="168"/>
    </location>
</feature>
<dbReference type="Proteomes" id="UP001366166">
    <property type="component" value="Chromosome"/>
</dbReference>
<keyword evidence="3" id="KW-0808">Transferase</keyword>
<name>A0AAU9EV94_9BACT</name>
<comment type="similarity">
    <text evidence="7">Belongs to the glycosyltransferase 87 family.</text>
</comment>
<keyword evidence="2" id="KW-1003">Cell membrane</keyword>
<feature type="transmembrane region" description="Helical" evidence="8">
    <location>
        <begin position="245"/>
        <end position="271"/>
    </location>
</feature>